<evidence type="ECO:0000313" key="1">
    <source>
        <dbReference type="EMBL" id="KAF2999872.1"/>
    </source>
</evidence>
<dbReference type="AlphaFoldDB" id="A0A9P4TCB2"/>
<keyword evidence="2" id="KW-1185">Reference proteome</keyword>
<name>A0A9P4TCB2_CURKU</name>
<evidence type="ECO:0008006" key="3">
    <source>
        <dbReference type="Google" id="ProtNLM"/>
    </source>
</evidence>
<dbReference type="Proteomes" id="UP000801428">
    <property type="component" value="Unassembled WGS sequence"/>
</dbReference>
<gene>
    <name evidence="1" type="ORF">E8E13_008043</name>
</gene>
<protein>
    <recommendedName>
        <fullName evidence="3">F-box domain-containing protein</fullName>
    </recommendedName>
</protein>
<proteinExistence type="predicted"/>
<dbReference type="EMBL" id="SWKU01000016">
    <property type="protein sequence ID" value="KAF2999872.1"/>
    <property type="molecule type" value="Genomic_DNA"/>
</dbReference>
<dbReference type="OrthoDB" id="5413827at2759"/>
<reference evidence="1" key="1">
    <citation type="submission" date="2019-04" db="EMBL/GenBank/DDBJ databases">
        <title>Sequencing of skin fungus with MAO and IRED activity.</title>
        <authorList>
            <person name="Marsaioli A.J."/>
            <person name="Bonatto J.M.C."/>
            <person name="Reis Junior O."/>
        </authorList>
    </citation>
    <scope>NUCLEOTIDE SEQUENCE</scope>
    <source>
        <strain evidence="1">30M1</strain>
    </source>
</reference>
<organism evidence="1 2">
    <name type="scientific">Curvularia kusanoi</name>
    <name type="common">Cochliobolus kusanoi</name>
    <dbReference type="NCBI Taxonomy" id="90978"/>
    <lineage>
        <taxon>Eukaryota</taxon>
        <taxon>Fungi</taxon>
        <taxon>Dikarya</taxon>
        <taxon>Ascomycota</taxon>
        <taxon>Pezizomycotina</taxon>
        <taxon>Dothideomycetes</taxon>
        <taxon>Pleosporomycetidae</taxon>
        <taxon>Pleosporales</taxon>
        <taxon>Pleosporineae</taxon>
        <taxon>Pleosporaceae</taxon>
        <taxon>Curvularia</taxon>
    </lineage>
</organism>
<evidence type="ECO:0000313" key="2">
    <source>
        <dbReference type="Proteomes" id="UP000801428"/>
    </source>
</evidence>
<sequence length="319" mass="36107">MSADDADLVARAGDTVHAPNASPVLPRSLLERLPTELLSEILSYVLPQHQKLSFVKLPRRYFHKSRWVVMAQPLCTVDNRGTSGKEKGFCWDTYCSLIRTCSTVSVEAQAMLYKGNQFSVSTRSPLTRGGDVGPLSPIDLRRVTSLHVLLDFRLRPVGASIECHQRFMRRFVDAISGRDGNDDKAMLRRVEVKVQVSSIYSDALDMGDITVFQSFTRGMRILEVLRELPRVECVEFAGLPTWFATCLALCIRGEGGQVQLLDWPTLRWENRLGMVNFTSTRPEDVPLLDWGEFAHRNNIELPNAMASFFQKCRERLNQA</sequence>
<accession>A0A9P4TCB2</accession>
<comment type="caution">
    <text evidence="1">The sequence shown here is derived from an EMBL/GenBank/DDBJ whole genome shotgun (WGS) entry which is preliminary data.</text>
</comment>